<dbReference type="InterPro" id="IPR036259">
    <property type="entry name" value="MFS_trans_sf"/>
</dbReference>
<evidence type="ECO:0000259" key="28">
    <source>
        <dbReference type="PROSITE" id="PS50850"/>
    </source>
</evidence>
<feature type="transmembrane region" description="Helical" evidence="26">
    <location>
        <begin position="244"/>
        <end position="264"/>
    </location>
</feature>
<reference evidence="30" key="1">
    <citation type="journal article" date="2019" name="Int. J. Syst. Evol. Microbiol.">
        <title>The Global Catalogue of Microorganisms (GCM) 10K type strain sequencing project: providing services to taxonomists for standard genome sequencing and annotation.</title>
        <authorList>
            <consortium name="The Broad Institute Genomics Platform"/>
            <consortium name="The Broad Institute Genome Sequencing Center for Infectious Disease"/>
            <person name="Wu L."/>
            <person name="Ma J."/>
        </authorList>
    </citation>
    <scope>NUCLEOTIDE SEQUENCE [LARGE SCALE GENOMIC DNA]</scope>
    <source>
        <strain evidence="30">JCM 16548</strain>
    </source>
</reference>
<comment type="catalytic activity">
    <reaction evidence="11">
        <text>L-alpha-aminoacyl-L-arginine(out) = L-alpha-aminoacyl-L-arginine(in)</text>
        <dbReference type="Rhea" id="RHEA:79367"/>
        <dbReference type="ChEBI" id="CHEBI:229968"/>
    </reaction>
</comment>
<dbReference type="PROSITE" id="PS50850">
    <property type="entry name" value="MFS"/>
    <property type="match status" value="1"/>
</dbReference>
<dbReference type="EMBL" id="BAAAYX010000014">
    <property type="protein sequence ID" value="GAA3712887.1"/>
    <property type="molecule type" value="Genomic_DNA"/>
</dbReference>
<comment type="catalytic activity">
    <reaction evidence="21">
        <text>L-lysyl-glycine(out) = L-lysyl-glycine(in)</text>
        <dbReference type="Rhea" id="RHEA:79407"/>
        <dbReference type="ChEBI" id="CHEBI:191202"/>
    </reaction>
</comment>
<evidence type="ECO:0000256" key="18">
    <source>
        <dbReference type="ARBA" id="ARBA00044903"/>
    </source>
</evidence>
<organism evidence="29 30">
    <name type="scientific">Microlunatus aurantiacus</name>
    <dbReference type="NCBI Taxonomy" id="446786"/>
    <lineage>
        <taxon>Bacteria</taxon>
        <taxon>Bacillati</taxon>
        <taxon>Actinomycetota</taxon>
        <taxon>Actinomycetes</taxon>
        <taxon>Propionibacteriales</taxon>
        <taxon>Propionibacteriaceae</taxon>
        <taxon>Microlunatus</taxon>
    </lineage>
</organism>
<accession>A0ABP7E1T6</accession>
<comment type="catalytic activity">
    <reaction evidence="9">
        <text>L-lysyl-L-alanine(out) = L-lysyl-L-alanine(in)</text>
        <dbReference type="Rhea" id="RHEA:79399"/>
        <dbReference type="ChEBI" id="CHEBI:229954"/>
    </reaction>
</comment>
<evidence type="ECO:0000256" key="23">
    <source>
        <dbReference type="ARBA" id="ARBA00045018"/>
    </source>
</evidence>
<comment type="catalytic activity">
    <reaction evidence="17">
        <text>L-lysyl-L-lysine(out) = L-lysyl-L-lysine(in)</text>
        <dbReference type="Rhea" id="RHEA:79403"/>
        <dbReference type="ChEBI" id="CHEBI:229956"/>
    </reaction>
</comment>
<evidence type="ECO:0000256" key="16">
    <source>
        <dbReference type="ARBA" id="ARBA00044899"/>
    </source>
</evidence>
<keyword evidence="5 26" id="KW-0812">Transmembrane</keyword>
<evidence type="ECO:0000256" key="12">
    <source>
        <dbReference type="ARBA" id="ARBA00044884"/>
    </source>
</evidence>
<evidence type="ECO:0000256" key="1">
    <source>
        <dbReference type="ARBA" id="ARBA00004155"/>
    </source>
</evidence>
<keyword evidence="7 26" id="KW-0472">Membrane</keyword>
<comment type="similarity">
    <text evidence="3">Belongs to the major facilitator superfamily.</text>
</comment>
<comment type="catalytic activity">
    <reaction evidence="16">
        <text>L-arginyl-L-alpha-amino acid(out) = L-arginyl-L-alpha-amino acid(in)</text>
        <dbReference type="Rhea" id="RHEA:79371"/>
        <dbReference type="ChEBI" id="CHEBI:84315"/>
    </reaction>
</comment>
<comment type="caution">
    <text evidence="29">The sequence shown here is derived from an EMBL/GenBank/DDBJ whole genome shotgun (WGS) entry which is preliminary data.</text>
</comment>
<sequence length="426" mass="45197">MWGVAVAAYAVAVFHRTSLAVAAEDATTRFGVNASVLSLFAVVQLLTYAGMQIPVGVLVDRLGPRLMIAGGATVMAGGQVALALVDTPLGVIGARILVGGGDAMTFISVLRLVPAWFPTRQVPLVTQLTGLLGQVGQIGSTIPLVALLNGVGWQWSYLGAGAMGVLVAVLVLVAVRDRPPGAPDRPPPASWRQALHDLGSSFRHPGTRLGMWSHFATQFSGMVFALLWGYPFMTLGLGYSAARAGWLMTLMVLAATIIGPVLGALTARYPLRRSNLIFGVLVLTIVVWTVVLVWPGAAPLPVVVVLVLTLAAYGPASAVGFDFARTFNPATRLGAATGIVNMGGFTASLVTIFVIGVVLDLRAPTGDYLVTDFKVAFCFQYVFWAFGLVSLRRTRRLARAGLRAQGTVIDPLPRAIARHWHDRHDQ</sequence>
<feature type="transmembrane region" description="Helical" evidence="26">
    <location>
        <begin position="91"/>
        <end position="113"/>
    </location>
</feature>
<evidence type="ECO:0000256" key="8">
    <source>
        <dbReference type="ARBA" id="ARBA00023228"/>
    </source>
</evidence>
<feature type="chain" id="PRO_5045315943" description="Lysosomal dipeptide transporter MFSD1" evidence="27">
    <location>
        <begin position="23"/>
        <end position="426"/>
    </location>
</feature>
<feature type="transmembrane region" description="Helical" evidence="26">
    <location>
        <begin position="276"/>
        <end position="294"/>
    </location>
</feature>
<evidence type="ECO:0000256" key="7">
    <source>
        <dbReference type="ARBA" id="ARBA00023136"/>
    </source>
</evidence>
<comment type="catalytic activity">
    <reaction evidence="15">
        <text>L-aspartyl-L-lysine(out) = L-aspartyl-L-lysine(in)</text>
        <dbReference type="Rhea" id="RHEA:79411"/>
        <dbReference type="ChEBI" id="CHEBI:229953"/>
    </reaction>
</comment>
<feature type="transmembrane region" description="Helical" evidence="26">
    <location>
        <begin position="154"/>
        <end position="175"/>
    </location>
</feature>
<keyword evidence="27" id="KW-0732">Signal</keyword>
<evidence type="ECO:0000256" key="27">
    <source>
        <dbReference type="SAM" id="SignalP"/>
    </source>
</evidence>
<dbReference type="Gene3D" id="1.20.1250.20">
    <property type="entry name" value="MFS general substrate transporter like domains"/>
    <property type="match status" value="2"/>
</dbReference>
<keyword evidence="30" id="KW-1185">Reference proteome</keyword>
<dbReference type="Pfam" id="PF07690">
    <property type="entry name" value="MFS_1"/>
    <property type="match status" value="1"/>
</dbReference>
<evidence type="ECO:0000256" key="19">
    <source>
        <dbReference type="ARBA" id="ARBA00044912"/>
    </source>
</evidence>
<comment type="catalytic activity">
    <reaction evidence="18">
        <text>L-arginyl-glycine(out) = L-arginyl-glycine(in)</text>
        <dbReference type="Rhea" id="RHEA:79391"/>
        <dbReference type="ChEBI" id="CHEBI:229955"/>
    </reaction>
</comment>
<feature type="domain" description="Major facilitator superfamily (MFS) profile" evidence="28">
    <location>
        <begin position="1"/>
        <end position="395"/>
    </location>
</feature>
<name>A0ABP7E1T6_9ACTN</name>
<evidence type="ECO:0000256" key="17">
    <source>
        <dbReference type="ARBA" id="ARBA00044900"/>
    </source>
</evidence>
<comment type="catalytic activity">
    <reaction evidence="10">
        <text>L-histidyl-glycine(out) = L-histidyl-glycine(in)</text>
        <dbReference type="Rhea" id="RHEA:79395"/>
        <dbReference type="ChEBI" id="CHEBI:229957"/>
    </reaction>
</comment>
<keyword evidence="8" id="KW-0458">Lysosome</keyword>
<feature type="transmembrane region" description="Helical" evidence="26">
    <location>
        <begin position="373"/>
        <end position="391"/>
    </location>
</feature>
<dbReference type="InterPro" id="IPR011701">
    <property type="entry name" value="MFS"/>
</dbReference>
<feature type="transmembrane region" description="Helical" evidence="26">
    <location>
        <begin position="38"/>
        <end position="59"/>
    </location>
</feature>
<evidence type="ECO:0000256" key="15">
    <source>
        <dbReference type="ARBA" id="ARBA00044898"/>
    </source>
</evidence>
<evidence type="ECO:0000313" key="30">
    <source>
        <dbReference type="Proteomes" id="UP001500051"/>
    </source>
</evidence>
<feature type="transmembrane region" description="Helical" evidence="26">
    <location>
        <begin position="66"/>
        <end position="85"/>
    </location>
</feature>
<dbReference type="InterPro" id="IPR052187">
    <property type="entry name" value="MFSD1"/>
</dbReference>
<keyword evidence="6 26" id="KW-1133">Transmembrane helix</keyword>
<feature type="transmembrane region" description="Helical" evidence="26">
    <location>
        <begin position="333"/>
        <end position="361"/>
    </location>
</feature>
<proteinExistence type="inferred from homology"/>
<evidence type="ECO:0000256" key="5">
    <source>
        <dbReference type="ARBA" id="ARBA00022692"/>
    </source>
</evidence>
<feature type="transmembrane region" description="Helical" evidence="26">
    <location>
        <begin position="300"/>
        <end position="321"/>
    </location>
</feature>
<comment type="catalytic activity">
    <reaction evidence="13">
        <text>L-lysyl-L-alpha-amino acid(out) = L-lysyl-L-alpha-amino acid(in)</text>
        <dbReference type="Rhea" id="RHEA:79387"/>
        <dbReference type="ChEBI" id="CHEBI:229965"/>
    </reaction>
</comment>
<comment type="catalytic activity">
    <reaction evidence="19">
        <text>L-histidyl-L-alpha-amino acid(out) = L-histidyl-L-alpha-amino acid(in)</text>
        <dbReference type="Rhea" id="RHEA:79379"/>
        <dbReference type="ChEBI" id="CHEBI:229964"/>
    </reaction>
</comment>
<keyword evidence="4" id="KW-0813">Transport</keyword>
<dbReference type="Proteomes" id="UP001500051">
    <property type="component" value="Unassembled WGS sequence"/>
</dbReference>
<evidence type="ECO:0000256" key="24">
    <source>
        <dbReference type="ARBA" id="ARBA00045709"/>
    </source>
</evidence>
<evidence type="ECO:0000256" key="3">
    <source>
        <dbReference type="ARBA" id="ARBA00008335"/>
    </source>
</evidence>
<evidence type="ECO:0000256" key="4">
    <source>
        <dbReference type="ARBA" id="ARBA00022448"/>
    </source>
</evidence>
<evidence type="ECO:0000256" key="21">
    <source>
        <dbReference type="ARBA" id="ARBA00044924"/>
    </source>
</evidence>
<dbReference type="PANTHER" id="PTHR23512:SF3">
    <property type="entry name" value="MAJOR FACILITATOR SUPERFAMILY DOMAIN-CONTAINING PROTEIN 1"/>
    <property type="match status" value="1"/>
</dbReference>
<evidence type="ECO:0000256" key="11">
    <source>
        <dbReference type="ARBA" id="ARBA00044881"/>
    </source>
</evidence>
<evidence type="ECO:0000256" key="10">
    <source>
        <dbReference type="ARBA" id="ARBA00044878"/>
    </source>
</evidence>
<dbReference type="SUPFAM" id="SSF103473">
    <property type="entry name" value="MFS general substrate transporter"/>
    <property type="match status" value="1"/>
</dbReference>
<comment type="catalytic activity">
    <reaction evidence="20">
        <text>L-alanyl-L-lysine(out) = L-alanyl-L-lysine(in)</text>
        <dbReference type="Rhea" id="RHEA:79415"/>
        <dbReference type="ChEBI" id="CHEBI:192470"/>
    </reaction>
</comment>
<comment type="subunit">
    <text evidence="25">Homodimer. Interacts with lysosomal protein GLMP (via lumenal domain); the interaction starts while both proteins are still in the endoplasmic reticulum and is required for stabilization of MFSD1 in lysosomes but has no direct effect on its targeting to lysosomes or transporter activity.</text>
</comment>
<comment type="function">
    <text evidence="24">Lysosomal dipeptide uniporter that selectively exports lysine, arginine or histidine-containing dipeptides with a net positive charge from the lysosome lumen into the cytosol. Could play a role in a specific type of protein O-glycosylation indirectly regulating macrophages migration and tissue invasion. Also essential for liver homeostasis.</text>
</comment>
<evidence type="ECO:0000256" key="20">
    <source>
        <dbReference type="ARBA" id="ARBA00044919"/>
    </source>
</evidence>
<feature type="transmembrane region" description="Helical" evidence="26">
    <location>
        <begin position="211"/>
        <end position="232"/>
    </location>
</feature>
<dbReference type="PANTHER" id="PTHR23512">
    <property type="entry name" value="MAJOR FACILITATOR SUPERFAMILY DOMAIN-CONTAINING PROTEIN 1"/>
    <property type="match status" value="1"/>
</dbReference>
<feature type="signal peptide" evidence="27">
    <location>
        <begin position="1"/>
        <end position="22"/>
    </location>
</feature>
<comment type="catalytic activity">
    <reaction evidence="12">
        <text>L-alpha-aminoacyl-L-histidine(out) = L-alpha-aminoacyl-L-histidine(in)</text>
        <dbReference type="Rhea" id="RHEA:79375"/>
        <dbReference type="ChEBI" id="CHEBI:229967"/>
    </reaction>
</comment>
<evidence type="ECO:0000256" key="9">
    <source>
        <dbReference type="ARBA" id="ARBA00044876"/>
    </source>
</evidence>
<evidence type="ECO:0000256" key="13">
    <source>
        <dbReference type="ARBA" id="ARBA00044891"/>
    </source>
</evidence>
<gene>
    <name evidence="29" type="ORF">GCM10022204_34800</name>
</gene>
<evidence type="ECO:0000256" key="26">
    <source>
        <dbReference type="SAM" id="Phobius"/>
    </source>
</evidence>
<evidence type="ECO:0000256" key="14">
    <source>
        <dbReference type="ARBA" id="ARBA00044893"/>
    </source>
</evidence>
<evidence type="ECO:0000313" key="29">
    <source>
        <dbReference type="EMBL" id="GAA3712887.1"/>
    </source>
</evidence>
<dbReference type="InterPro" id="IPR020846">
    <property type="entry name" value="MFS_dom"/>
</dbReference>
<evidence type="ECO:0000256" key="25">
    <source>
        <dbReference type="ARBA" id="ARBA00046376"/>
    </source>
</evidence>
<protein>
    <recommendedName>
        <fullName evidence="22">Lysosomal dipeptide transporter MFSD1</fullName>
    </recommendedName>
    <alternativeName>
        <fullName evidence="23">Major facilitator superfamily domain-containing protein 1</fullName>
    </alternativeName>
</protein>
<dbReference type="CDD" id="cd06174">
    <property type="entry name" value="MFS"/>
    <property type="match status" value="1"/>
</dbReference>
<evidence type="ECO:0000256" key="2">
    <source>
        <dbReference type="ARBA" id="ARBA00004651"/>
    </source>
</evidence>
<evidence type="ECO:0000256" key="22">
    <source>
        <dbReference type="ARBA" id="ARBA00044985"/>
    </source>
</evidence>
<comment type="subcellular location">
    <subcellularLocation>
        <location evidence="2">Cell membrane</location>
        <topology evidence="2">Multi-pass membrane protein</topology>
    </subcellularLocation>
    <subcellularLocation>
        <location evidence="1">Lysosome membrane</location>
        <topology evidence="1">Multi-pass membrane protein</topology>
    </subcellularLocation>
</comment>
<comment type="catalytic activity">
    <reaction evidence="14">
        <text>L-alpha-aminoacyl-L-lysine(out) = L-alpha-aminoacyl-L-lysine(in)</text>
        <dbReference type="Rhea" id="RHEA:79383"/>
        <dbReference type="ChEBI" id="CHEBI:229966"/>
    </reaction>
</comment>
<evidence type="ECO:0000256" key="6">
    <source>
        <dbReference type="ARBA" id="ARBA00022989"/>
    </source>
</evidence>